<feature type="domain" description="Nephrocystin 3-like N-terminal" evidence="4">
    <location>
        <begin position="262"/>
        <end position="439"/>
    </location>
</feature>
<dbReference type="Gene3D" id="3.40.50.300">
    <property type="entry name" value="P-loop containing nucleotide triphosphate hydrolases"/>
    <property type="match status" value="1"/>
</dbReference>
<dbReference type="PANTHER" id="PTHR10039:SF14">
    <property type="entry name" value="NACHT DOMAIN-CONTAINING PROTEIN"/>
    <property type="match status" value="1"/>
</dbReference>
<feature type="compositionally biased region" description="Polar residues" evidence="2">
    <location>
        <begin position="876"/>
        <end position="891"/>
    </location>
</feature>
<gene>
    <name evidence="5" type="ORF">QBC38DRAFT_546656</name>
</gene>
<evidence type="ECO:0000313" key="6">
    <source>
        <dbReference type="Proteomes" id="UP001301958"/>
    </source>
</evidence>
<dbReference type="InterPro" id="IPR056884">
    <property type="entry name" value="NPHP3-like_N"/>
</dbReference>
<evidence type="ECO:0000313" key="5">
    <source>
        <dbReference type="EMBL" id="KAK4225655.1"/>
    </source>
</evidence>
<reference evidence="5" key="2">
    <citation type="submission" date="2023-05" db="EMBL/GenBank/DDBJ databases">
        <authorList>
            <consortium name="Lawrence Berkeley National Laboratory"/>
            <person name="Steindorff A."/>
            <person name="Hensen N."/>
            <person name="Bonometti L."/>
            <person name="Westerberg I."/>
            <person name="Brannstrom I.O."/>
            <person name="Guillou S."/>
            <person name="Cros-Aarteil S."/>
            <person name="Calhoun S."/>
            <person name="Haridas S."/>
            <person name="Kuo A."/>
            <person name="Mondo S."/>
            <person name="Pangilinan J."/>
            <person name="Riley R."/>
            <person name="Labutti K."/>
            <person name="Andreopoulos B."/>
            <person name="Lipzen A."/>
            <person name="Chen C."/>
            <person name="Yanf M."/>
            <person name="Daum C."/>
            <person name="Ng V."/>
            <person name="Clum A."/>
            <person name="Ohm R."/>
            <person name="Martin F."/>
            <person name="Silar P."/>
            <person name="Natvig D."/>
            <person name="Lalanne C."/>
            <person name="Gautier V."/>
            <person name="Ament-Velasquez S.L."/>
            <person name="Kruys A."/>
            <person name="Hutchinson M.I."/>
            <person name="Powell A.J."/>
            <person name="Barry K."/>
            <person name="Miller A.N."/>
            <person name="Grigoriev I.V."/>
            <person name="Debuchy R."/>
            <person name="Gladieux P."/>
            <person name="Thoren M.H."/>
            <person name="Johannesson H."/>
        </authorList>
    </citation>
    <scope>NUCLEOTIDE SEQUENCE</scope>
    <source>
        <strain evidence="5">CBS 990.96</strain>
    </source>
</reference>
<organism evidence="5 6">
    <name type="scientific">Podospora fimiseda</name>
    <dbReference type="NCBI Taxonomy" id="252190"/>
    <lineage>
        <taxon>Eukaryota</taxon>
        <taxon>Fungi</taxon>
        <taxon>Dikarya</taxon>
        <taxon>Ascomycota</taxon>
        <taxon>Pezizomycotina</taxon>
        <taxon>Sordariomycetes</taxon>
        <taxon>Sordariomycetidae</taxon>
        <taxon>Sordariales</taxon>
        <taxon>Podosporaceae</taxon>
        <taxon>Podospora</taxon>
    </lineage>
</organism>
<dbReference type="InterPro" id="IPR056125">
    <property type="entry name" value="DUF7708"/>
</dbReference>
<evidence type="ECO:0000256" key="2">
    <source>
        <dbReference type="SAM" id="MobiDB-lite"/>
    </source>
</evidence>
<dbReference type="Proteomes" id="UP001301958">
    <property type="component" value="Unassembled WGS sequence"/>
</dbReference>
<dbReference type="Pfam" id="PF24809">
    <property type="entry name" value="DUF7708"/>
    <property type="match status" value="1"/>
</dbReference>
<sequence>MNHGQSLSPSGKKDIFKKALDIINDPSNGEHAEERKWFLQPHKHDENKPPETLENLFKYMDDKSKRLNSGIFSNTVRYFRQSESGLRHLAIVVDSVLSMVPDPAGGPAGAVFGIIKFTLKLVFNHRDLIEKVCIDFNMILQKIETVNWTLASYRSDPRIRCAAVKLYVSILSYWCRAWHLLKEKRHVMERMLHFPDKYEVEFENLKADIVNQGDHLRDMMLTISLERAKDTDSTPLTPDTTAKSHTKSVSVLTKKLERRYPGTCSWIEDSPTVLEWLDTRSGKDFLWIHALAGAGKSVTAAYVVDSLISHRRWADENGICLFFFCEHSNLAQASHQEVVKALLLQVLQFVCPKGRLRREDKAVFERLHEFEEVDFVKLDDRTVEKFGSLLAHTVRWGTIWIVLDGIDEYEDSEIKQVLQFLARLCVEQRSNMKVMIFSRPERFIFDWLQKNISATRYIATEIPADKVRHDLGLYAKSRVMDILEHINPPSVSIQNEKTAEDLIHDLLSTEVGDRAPLFLWVSEMIKAMELATDVKSIRSLFGPKSIPNRLYGLYARSLMRIEMTHSINIPELDRIFQLLCWAVYSRQQPLGMGILKAISVGGKTTAAEIREWIDSTCSSLFVWRLNDMDHLEDDTLHFLHLSVKELLRQPPNDVEEMCRAIQIFQEGETYKEIQYKGRLILTPEKAHKQIFDDCISFLLTATDIQGRPAFEGPLVTTRGDAVRSADISRRFPFFPYAAKFWSYHLVRTGECGERSSRLMLEKFVQSPNIYPWMEGMISFEGGTQWLRVQASVISTWLRDRGKLQECPHFRNWAKDVLGRGFNDYEPTLRYNPNDIHFLDRQILFRNFVNRKDWVQNGTDVIIDLQSDGNLLGRSSPHCSGQLQASPTGSDTDGQRAGPLFCRHGTLVVPSKPLELGESDEEYGFIILDRNRPGHQGLLMIDRRVNDPRLAWKCVAPEPSKKEAEAGISPKGVCLESKIETCIKVDPHKLWLTLSAAVDYTGSMLAAAFAEQVPSTDQTPSRVRLKTILWRFAPENPQQLVSWKKRMKEARSGYIDAVNDAFAILSLPQPDQASRLAKARAVEQVARAHRTVRAAMSQRPSLPSHVPCQRGDFWATREELYLGSDDYDRVDTILNSRYLLAFRSDDQLITPRGLWDIDARHYSVEYTSQAFQNQFVAVPGGDDILQFHDPSLRVLDILDPQSFRVKASVYAESLGNFARFERIVDCSDSGRLVALTLINAADDVTSLVVIDLYQTTYKVLLDDKGRTDSFQVRRFFFCPKDAHGTIICSTKVIQERFEWFVVEFPRGIVRQFRCSNMGVSAVYCTREDCSYNGPFHSISSTPVPVVENTQGEERFATTFREALFGLDEQQNVCVAVQRWKAEEVSSSQGRSGRHQQSCGIIGVVWADRKVTIEEVDLRHRRGSSVLTTKDDLSFRKQTCRANSVTLDEVAAADMLVEARVVDSRRDPGMMKVQVKVSWFLWYMDSTSCTVDADIRKTIAQTLAGDVMARDDMAFSGLSISPDLEIVSVWIGRSIWFLRVNDLDLDLMKPSPVSHQEAPHGRCVDIRYNMSPTRTYAVAIWSSHCRSSDSQQRHTTDALLVYSFQDGGCYTLESEIDVDCKPRWYCFSPTMEIMAVTTTSGLRFYDMTNLASPVLLREIPRSAVEENMRIKLQKADGGKASPPSTRDSLSTITEAGQDPLYFSTCGRYIFARTWDIFANLSDILDVNSTPRGMPVLDFFAAEIALSKPIGGPWAQISPQHPRVMYEDVLYSAGQQRFKIFRIRTYISLGWSADGSNYFVTCPDQPTFQFTWYRRVLCAIPKGFASWSATLLWPSETSSYRRLVVIMFPTGGDTASVDRPKVIFTPVTGESLVPDESYLDDSGTVHLDGWIRSQAAGCAYHLRHDPGAKKVEVPKAASINGVAGG</sequence>
<dbReference type="EMBL" id="MU865362">
    <property type="protein sequence ID" value="KAK4225655.1"/>
    <property type="molecule type" value="Genomic_DNA"/>
</dbReference>
<protein>
    <recommendedName>
        <fullName evidence="7">NACHT domain-containing protein</fullName>
    </recommendedName>
</protein>
<comment type="caution">
    <text evidence="5">The sequence shown here is derived from an EMBL/GenBank/DDBJ whole genome shotgun (WGS) entry which is preliminary data.</text>
</comment>
<feature type="domain" description="DUF7708" evidence="3">
    <location>
        <begin position="110"/>
        <end position="221"/>
    </location>
</feature>
<dbReference type="Pfam" id="PF24883">
    <property type="entry name" value="NPHP3_N"/>
    <property type="match status" value="1"/>
</dbReference>
<dbReference type="PANTHER" id="PTHR10039">
    <property type="entry name" value="AMELOGENIN"/>
    <property type="match status" value="1"/>
</dbReference>
<keyword evidence="6" id="KW-1185">Reference proteome</keyword>
<keyword evidence="1" id="KW-0677">Repeat</keyword>
<proteinExistence type="predicted"/>
<reference evidence="5" key="1">
    <citation type="journal article" date="2023" name="Mol. Phylogenet. Evol.">
        <title>Genome-scale phylogeny and comparative genomics of the fungal order Sordariales.</title>
        <authorList>
            <person name="Hensen N."/>
            <person name="Bonometti L."/>
            <person name="Westerberg I."/>
            <person name="Brannstrom I.O."/>
            <person name="Guillou S."/>
            <person name="Cros-Aarteil S."/>
            <person name="Calhoun S."/>
            <person name="Haridas S."/>
            <person name="Kuo A."/>
            <person name="Mondo S."/>
            <person name="Pangilinan J."/>
            <person name="Riley R."/>
            <person name="LaButti K."/>
            <person name="Andreopoulos B."/>
            <person name="Lipzen A."/>
            <person name="Chen C."/>
            <person name="Yan M."/>
            <person name="Daum C."/>
            <person name="Ng V."/>
            <person name="Clum A."/>
            <person name="Steindorff A."/>
            <person name="Ohm R.A."/>
            <person name="Martin F."/>
            <person name="Silar P."/>
            <person name="Natvig D.O."/>
            <person name="Lalanne C."/>
            <person name="Gautier V."/>
            <person name="Ament-Velasquez S.L."/>
            <person name="Kruys A."/>
            <person name="Hutchinson M.I."/>
            <person name="Powell A.J."/>
            <person name="Barry K."/>
            <person name="Miller A.N."/>
            <person name="Grigoriev I.V."/>
            <person name="Debuchy R."/>
            <person name="Gladieux P."/>
            <person name="Hiltunen Thoren M."/>
            <person name="Johannesson H."/>
        </authorList>
    </citation>
    <scope>NUCLEOTIDE SEQUENCE</scope>
    <source>
        <strain evidence="5">CBS 990.96</strain>
    </source>
</reference>
<evidence type="ECO:0000259" key="3">
    <source>
        <dbReference type="Pfam" id="PF24809"/>
    </source>
</evidence>
<feature type="region of interest" description="Disordered" evidence="2">
    <location>
        <begin position="875"/>
        <end position="894"/>
    </location>
</feature>
<dbReference type="InterPro" id="IPR027417">
    <property type="entry name" value="P-loop_NTPase"/>
</dbReference>
<evidence type="ECO:0008006" key="7">
    <source>
        <dbReference type="Google" id="ProtNLM"/>
    </source>
</evidence>
<evidence type="ECO:0000259" key="4">
    <source>
        <dbReference type="Pfam" id="PF24883"/>
    </source>
</evidence>
<name>A0AAN7BLT7_9PEZI</name>
<accession>A0AAN7BLT7</accession>
<evidence type="ECO:0000256" key="1">
    <source>
        <dbReference type="ARBA" id="ARBA00022737"/>
    </source>
</evidence>